<protein>
    <submittedName>
        <fullName evidence="3">Glycosyltransferase</fullName>
    </submittedName>
</protein>
<dbReference type="PANTHER" id="PTHR48050:SF13">
    <property type="entry name" value="STEROL 3-BETA-GLUCOSYLTRANSFERASE UGT80A2"/>
    <property type="match status" value="1"/>
</dbReference>
<dbReference type="InterPro" id="IPR050426">
    <property type="entry name" value="Glycosyltransferase_28"/>
</dbReference>
<dbReference type="Gene3D" id="3.40.50.2000">
    <property type="entry name" value="Glycogen Phosphorylase B"/>
    <property type="match status" value="2"/>
</dbReference>
<accession>A0ABS8UFG1</accession>
<dbReference type="Pfam" id="PF06722">
    <property type="entry name" value="EryCIII-like_C"/>
    <property type="match status" value="1"/>
</dbReference>
<dbReference type="CDD" id="cd03784">
    <property type="entry name" value="GT1_Gtf-like"/>
    <property type="match status" value="1"/>
</dbReference>
<dbReference type="SUPFAM" id="SSF53756">
    <property type="entry name" value="UDP-Glycosyltransferase/glycogen phosphorylase"/>
    <property type="match status" value="1"/>
</dbReference>
<keyword evidence="4" id="KW-1185">Reference proteome</keyword>
<dbReference type="Pfam" id="PF03033">
    <property type="entry name" value="Glyco_transf_28"/>
    <property type="match status" value="1"/>
</dbReference>
<dbReference type="EMBL" id="JAJQKU010000003">
    <property type="protein sequence ID" value="MCD9097413.1"/>
    <property type="molecule type" value="Genomic_DNA"/>
</dbReference>
<evidence type="ECO:0000313" key="3">
    <source>
        <dbReference type="EMBL" id="MCD9097413.1"/>
    </source>
</evidence>
<reference evidence="3" key="2">
    <citation type="journal article" date="2022" name="Syst. Appl. Microbiol.">
        <title>Physiological and genomic characterisation of Luteimonas fraxinea sp. nov., a bacterial species associated with trees tolerant to ash dieback.</title>
        <authorList>
            <person name="Ulrich K."/>
            <person name="Becker R."/>
            <person name="Behrendt U."/>
            <person name="Kube M."/>
            <person name="Schneck V."/>
            <person name="Ulrich A."/>
        </authorList>
    </citation>
    <scope>NUCLEOTIDE SEQUENCE</scope>
    <source>
        <strain evidence="3">A1P009</strain>
    </source>
</reference>
<dbReference type="InterPro" id="IPR002213">
    <property type="entry name" value="UDP_glucos_trans"/>
</dbReference>
<dbReference type="InterPro" id="IPR004276">
    <property type="entry name" value="GlycoTrans_28_N"/>
</dbReference>
<dbReference type="Proteomes" id="UP001430360">
    <property type="component" value="Unassembled WGS sequence"/>
</dbReference>
<sequence>MRLLIITYGTEGDARPLAALGCALMRAGHSVHLLGDADTLDSARALGVPATALAGDIRGTLSRMRAMRQIERALIRIVEARTPEWMQQAMALGAGCDAVIVSGLTAFVGLSVAEALGVPAIGAMMIPISPTAAFTSPLSPLRLPRVLNRSSHAFVNHMVWRTFRATTNRGRVAIGVPPRTALWTAHPVLYGVSPALLPDIDDWPDDAIACGQWVPPTTDWTPPEGLLDWIESGPPPVYAGFGSMSGFDAPRVRGALLAAVGDRRVLFNPGWSGIDTTGLPANIHVIGSVPHDWLLPRCALAIHHGGSGTTHSACRAGIPSVILPFAGDQPFWAGRLRALGIADRVLSGRLPSASGLRAAIAFAERSDTRARAASLGAAMQSEDGCATAVAWIERRVGGRTDGSRTPHDR</sequence>
<dbReference type="PANTHER" id="PTHR48050">
    <property type="entry name" value="STEROL 3-BETA-GLUCOSYLTRANSFERASE"/>
    <property type="match status" value="1"/>
</dbReference>
<feature type="domain" description="Erythromycin biosynthesis protein CIII-like C-terminal" evidence="2">
    <location>
        <begin position="272"/>
        <end position="382"/>
    </location>
</feature>
<feature type="domain" description="Glycosyltransferase family 28 N-terminal" evidence="1">
    <location>
        <begin position="4"/>
        <end position="132"/>
    </location>
</feature>
<dbReference type="InterPro" id="IPR010610">
    <property type="entry name" value="EryCIII-like_C"/>
</dbReference>
<name>A0ABS8UFG1_9GAMM</name>
<comment type="caution">
    <text evidence="3">The sequence shown here is derived from an EMBL/GenBank/DDBJ whole genome shotgun (WGS) entry which is preliminary data.</text>
</comment>
<gene>
    <name evidence="3" type="ORF">LTT95_10735</name>
</gene>
<evidence type="ECO:0000259" key="1">
    <source>
        <dbReference type="Pfam" id="PF03033"/>
    </source>
</evidence>
<reference evidence="3" key="1">
    <citation type="submission" date="2021-12" db="EMBL/GenBank/DDBJ databases">
        <authorList>
            <person name="Ulrich A."/>
        </authorList>
    </citation>
    <scope>NUCLEOTIDE SEQUENCE</scope>
    <source>
        <strain evidence="3">A1P009</strain>
    </source>
</reference>
<organism evidence="3 4">
    <name type="scientific">Luteimonas fraxinea</name>
    <dbReference type="NCBI Taxonomy" id="2901869"/>
    <lineage>
        <taxon>Bacteria</taxon>
        <taxon>Pseudomonadati</taxon>
        <taxon>Pseudomonadota</taxon>
        <taxon>Gammaproteobacteria</taxon>
        <taxon>Lysobacterales</taxon>
        <taxon>Lysobacteraceae</taxon>
        <taxon>Luteimonas</taxon>
    </lineage>
</organism>
<dbReference type="RefSeq" id="WP_232136449.1">
    <property type="nucleotide sequence ID" value="NZ_CP089507.1"/>
</dbReference>
<proteinExistence type="predicted"/>
<evidence type="ECO:0000259" key="2">
    <source>
        <dbReference type="Pfam" id="PF06722"/>
    </source>
</evidence>
<evidence type="ECO:0000313" key="4">
    <source>
        <dbReference type="Proteomes" id="UP001430360"/>
    </source>
</evidence>